<comment type="caution">
    <text evidence="2">The sequence shown here is derived from an EMBL/GenBank/DDBJ whole genome shotgun (WGS) entry which is preliminary data.</text>
</comment>
<keyword evidence="3" id="KW-1185">Reference proteome</keyword>
<gene>
    <name evidence="2" type="ORF">DXH95_01000</name>
</gene>
<feature type="signal peptide" evidence="1">
    <location>
        <begin position="1"/>
        <end position="25"/>
    </location>
</feature>
<evidence type="ECO:0000256" key="1">
    <source>
        <dbReference type="SAM" id="SignalP"/>
    </source>
</evidence>
<organism evidence="2 3">
    <name type="scientific">Sphingorhabdus pulchriflava</name>
    <dbReference type="NCBI Taxonomy" id="2292257"/>
    <lineage>
        <taxon>Bacteria</taxon>
        <taxon>Pseudomonadati</taxon>
        <taxon>Pseudomonadota</taxon>
        <taxon>Alphaproteobacteria</taxon>
        <taxon>Sphingomonadales</taxon>
        <taxon>Sphingomonadaceae</taxon>
        <taxon>Sphingorhabdus</taxon>
    </lineage>
</organism>
<evidence type="ECO:0000313" key="3">
    <source>
        <dbReference type="Proteomes" id="UP000263833"/>
    </source>
</evidence>
<proteinExistence type="predicted"/>
<dbReference type="NCBIfam" id="TIGR04433">
    <property type="entry name" value="UrcA_uranyl"/>
    <property type="match status" value="1"/>
</dbReference>
<dbReference type="AlphaFoldDB" id="A0A371BEX3"/>
<dbReference type="RefSeq" id="WP_115547617.1">
    <property type="nucleotide sequence ID" value="NZ_QRGP01000001.1"/>
</dbReference>
<sequence length="107" mass="11604">MAKKTGLTLLPLLAAASLTSTLAFASTTERTIEVHHTDLDLSTETGQAKFKQRVMRAVRNVCAFPPAKTIADYNDQKQCQTRAKTTAMRQAAQTIARNGGQVKVALD</sequence>
<protein>
    <submittedName>
        <fullName evidence="2">UrcA family protein</fullName>
    </submittedName>
</protein>
<reference evidence="3" key="1">
    <citation type="submission" date="2018-08" db="EMBL/GenBank/DDBJ databases">
        <authorList>
            <person name="Kim S.-J."/>
            <person name="Jung G.-Y."/>
        </authorList>
    </citation>
    <scope>NUCLEOTIDE SEQUENCE [LARGE SCALE GENOMIC DNA]</scope>
    <source>
        <strain evidence="3">GY_G</strain>
    </source>
</reference>
<accession>A0A371BEX3</accession>
<dbReference type="Proteomes" id="UP000263833">
    <property type="component" value="Unassembled WGS sequence"/>
</dbReference>
<evidence type="ECO:0000313" key="2">
    <source>
        <dbReference type="EMBL" id="RDV06058.1"/>
    </source>
</evidence>
<feature type="chain" id="PRO_5016670855" evidence="1">
    <location>
        <begin position="26"/>
        <end position="107"/>
    </location>
</feature>
<keyword evidence="1" id="KW-0732">Signal</keyword>
<name>A0A371BEX3_9SPHN</name>
<dbReference type="OrthoDB" id="7450905at2"/>
<dbReference type="EMBL" id="QRGP01000001">
    <property type="protein sequence ID" value="RDV06058.1"/>
    <property type="molecule type" value="Genomic_DNA"/>
</dbReference>
<dbReference type="InterPro" id="IPR030972">
    <property type="entry name" value="UrcA_uranyl"/>
</dbReference>